<proteinExistence type="predicted"/>
<dbReference type="AlphaFoldDB" id="A0A9P3PN53"/>
<comment type="caution">
    <text evidence="1">The sequence shown here is derived from an EMBL/GenBank/DDBJ whole genome shotgun (WGS) entry which is preliminary data.</text>
</comment>
<dbReference type="EMBL" id="BRPK01000005">
    <property type="protein sequence ID" value="GLB38706.1"/>
    <property type="molecule type" value="Genomic_DNA"/>
</dbReference>
<sequence>MYIFQRPRNSLVSLSRGLHYSDNGYFEILSNYPLAAGEVRFYLEAFDTYCEAYVDCIMTSFLLPPGHCAVSSIKKVEAI</sequence>
<gene>
    <name evidence="1" type="ORF">LshimejAT787_0505710</name>
</gene>
<name>A0A9P3PN53_LYOSH</name>
<organism evidence="1 2">
    <name type="scientific">Lyophyllum shimeji</name>
    <name type="common">Hon-shimeji</name>
    <name type="synonym">Tricholoma shimeji</name>
    <dbReference type="NCBI Taxonomy" id="47721"/>
    <lineage>
        <taxon>Eukaryota</taxon>
        <taxon>Fungi</taxon>
        <taxon>Dikarya</taxon>
        <taxon>Basidiomycota</taxon>
        <taxon>Agaricomycotina</taxon>
        <taxon>Agaricomycetes</taxon>
        <taxon>Agaricomycetidae</taxon>
        <taxon>Agaricales</taxon>
        <taxon>Tricholomatineae</taxon>
        <taxon>Lyophyllaceae</taxon>
        <taxon>Lyophyllum</taxon>
    </lineage>
</organism>
<accession>A0A9P3PN53</accession>
<evidence type="ECO:0000313" key="1">
    <source>
        <dbReference type="EMBL" id="GLB38706.1"/>
    </source>
</evidence>
<protein>
    <submittedName>
        <fullName evidence="1">Uncharacterized protein</fullName>
    </submittedName>
</protein>
<keyword evidence="2" id="KW-1185">Reference proteome</keyword>
<reference evidence="1" key="1">
    <citation type="submission" date="2022-07" db="EMBL/GenBank/DDBJ databases">
        <title>The genome of Lyophyllum shimeji provides insight into the initial evolution of ectomycorrhizal fungal genome.</title>
        <authorList>
            <person name="Kobayashi Y."/>
            <person name="Shibata T."/>
            <person name="Hirakawa H."/>
            <person name="Shigenobu S."/>
            <person name="Nishiyama T."/>
            <person name="Yamada A."/>
            <person name="Hasebe M."/>
            <person name="Kawaguchi M."/>
        </authorList>
    </citation>
    <scope>NUCLEOTIDE SEQUENCE</scope>
    <source>
        <strain evidence="1">AT787</strain>
    </source>
</reference>
<dbReference type="Proteomes" id="UP001063166">
    <property type="component" value="Unassembled WGS sequence"/>
</dbReference>
<evidence type="ECO:0000313" key="2">
    <source>
        <dbReference type="Proteomes" id="UP001063166"/>
    </source>
</evidence>